<proteinExistence type="predicted"/>
<dbReference type="Proteomes" id="UP000831785">
    <property type="component" value="Chromosome"/>
</dbReference>
<evidence type="ECO:0000313" key="1">
    <source>
        <dbReference type="EMBL" id="UOQ52739.1"/>
    </source>
</evidence>
<organism evidence="1 2">
    <name type="scientific">Hymenobacter cellulosivorans</name>
    <dbReference type="NCBI Taxonomy" id="2932249"/>
    <lineage>
        <taxon>Bacteria</taxon>
        <taxon>Pseudomonadati</taxon>
        <taxon>Bacteroidota</taxon>
        <taxon>Cytophagia</taxon>
        <taxon>Cytophagales</taxon>
        <taxon>Hymenobacteraceae</taxon>
        <taxon>Hymenobacter</taxon>
    </lineage>
</organism>
<sequence length="199" mass="21973">MKNWLLIGALVLLSSACQKPSDISLPDPAYYRQQETQVLVDLFNEIIAAHRMALPPLPGTQAADTIGMPLYVADSLFGKKSQWPRHHKAGTHKAVSATQRNLLMVHNDSLTETVALPGAVVALIKRQGFHVITGHRRGHVPQPAIGISLSRVIFNRDFTQACFVHSLACGEDCAEGTLLFVRKQKGRWVITQRHGLWVA</sequence>
<protein>
    <recommendedName>
        <fullName evidence="3">SnoaL-like domain-containing protein</fullName>
    </recommendedName>
</protein>
<reference evidence="1 2" key="1">
    <citation type="submission" date="2022-04" db="EMBL/GenBank/DDBJ databases">
        <title>Hymenobacter sp. isolated from the air.</title>
        <authorList>
            <person name="Won M."/>
            <person name="Lee C.-M."/>
            <person name="Woen H.-Y."/>
            <person name="Kwon S.-W."/>
        </authorList>
    </citation>
    <scope>NUCLEOTIDE SEQUENCE [LARGE SCALE GENOMIC DNA]</scope>
    <source>
        <strain evidence="2">5116 S-27</strain>
    </source>
</reference>
<dbReference type="RefSeq" id="WP_244717012.1">
    <property type="nucleotide sequence ID" value="NZ_CP095049.1"/>
</dbReference>
<accession>A0ABY4F9W4</accession>
<evidence type="ECO:0000313" key="2">
    <source>
        <dbReference type="Proteomes" id="UP000831785"/>
    </source>
</evidence>
<dbReference type="EMBL" id="CP095049">
    <property type="protein sequence ID" value="UOQ52739.1"/>
    <property type="molecule type" value="Genomic_DNA"/>
</dbReference>
<evidence type="ECO:0008006" key="3">
    <source>
        <dbReference type="Google" id="ProtNLM"/>
    </source>
</evidence>
<keyword evidence="2" id="KW-1185">Reference proteome</keyword>
<gene>
    <name evidence="1" type="ORF">MUN80_23710</name>
</gene>
<name>A0ABY4F9W4_9BACT</name>
<dbReference type="PROSITE" id="PS51257">
    <property type="entry name" value="PROKAR_LIPOPROTEIN"/>
    <property type="match status" value="1"/>
</dbReference>